<comment type="caution">
    <text evidence="4">The sequence shown here is derived from an EMBL/GenBank/DDBJ whole genome shotgun (WGS) entry which is preliminary data.</text>
</comment>
<evidence type="ECO:0000313" key="4">
    <source>
        <dbReference type="EMBL" id="TCT16440.1"/>
    </source>
</evidence>
<reference evidence="4 5" key="1">
    <citation type="submission" date="2019-03" db="EMBL/GenBank/DDBJ databases">
        <title>Genomic Encyclopedia of Type Strains, Phase IV (KMG-IV): sequencing the most valuable type-strain genomes for metagenomic binning, comparative biology and taxonomic classification.</title>
        <authorList>
            <person name="Goeker M."/>
        </authorList>
    </citation>
    <scope>NUCLEOTIDE SEQUENCE [LARGE SCALE GENOMIC DNA]</scope>
    <source>
        <strain evidence="4 5">DSM 25894</strain>
    </source>
</reference>
<sequence>MSTAKSIQQLITRRNLITGEKLSVGDRISEGFGLAASLIPIPGSKLAGVAKGTGVVFAGKHLLDNAKSLGSLASLFGSKLTSGFKNTGEIIGSGFRQARDKITSRVSKATEKVKSSGSKLWGGIKGLFGKKKKKPDQNVVTRNKKGLLNLDLQFFVGKGTGKDDDFAKEPFVPDEYWTKKAPQNASPGSKIEHYRYYNGKIEKSTVIYDDYGRQKFRVDHSNHGMPKDHSTPHLHEYKYGPGYHPEKGMEFRYNFWRVK</sequence>
<dbReference type="AlphaFoldDB" id="A0A4R3MPC8"/>
<keyword evidence="2" id="KW-0964">Secreted</keyword>
<dbReference type="GO" id="GO:0005576">
    <property type="term" value="C:extracellular region"/>
    <property type="evidence" value="ECO:0007669"/>
    <property type="project" value="UniProtKB-SubCell"/>
</dbReference>
<dbReference type="EMBL" id="SMAN01000034">
    <property type="protein sequence ID" value="TCT16440.1"/>
    <property type="molecule type" value="Genomic_DNA"/>
</dbReference>
<protein>
    <submittedName>
        <fullName evidence="4">Putative toxin of predicted polymorphic toxin system</fullName>
    </submittedName>
</protein>
<feature type="domain" description="Pre-toxin TG" evidence="3">
    <location>
        <begin position="2"/>
        <end position="51"/>
    </location>
</feature>
<evidence type="ECO:0000259" key="3">
    <source>
        <dbReference type="Pfam" id="PF14449"/>
    </source>
</evidence>
<dbReference type="Pfam" id="PF14449">
    <property type="entry name" value="PT-TG"/>
    <property type="match status" value="1"/>
</dbReference>
<keyword evidence="5" id="KW-1185">Reference proteome</keyword>
<name>A0A4R3MPC8_9BACI</name>
<evidence type="ECO:0000313" key="5">
    <source>
        <dbReference type="Proteomes" id="UP000294650"/>
    </source>
</evidence>
<dbReference type="Proteomes" id="UP000294650">
    <property type="component" value="Unassembled WGS sequence"/>
</dbReference>
<evidence type="ECO:0000256" key="1">
    <source>
        <dbReference type="ARBA" id="ARBA00004613"/>
    </source>
</evidence>
<dbReference type="InterPro" id="IPR027797">
    <property type="entry name" value="PT-TG_dom"/>
</dbReference>
<evidence type="ECO:0000256" key="2">
    <source>
        <dbReference type="ARBA" id="ARBA00022525"/>
    </source>
</evidence>
<accession>A0A4R3MPC8</accession>
<organism evidence="4 5">
    <name type="scientific">Melghiribacillus thermohalophilus</name>
    <dbReference type="NCBI Taxonomy" id="1324956"/>
    <lineage>
        <taxon>Bacteria</taxon>
        <taxon>Bacillati</taxon>
        <taxon>Bacillota</taxon>
        <taxon>Bacilli</taxon>
        <taxon>Bacillales</taxon>
        <taxon>Bacillaceae</taxon>
        <taxon>Melghiribacillus</taxon>
    </lineage>
</organism>
<comment type="subcellular location">
    <subcellularLocation>
        <location evidence="1">Secreted</location>
    </subcellularLocation>
</comment>
<gene>
    <name evidence="4" type="ORF">EDD68_1343</name>
</gene>
<proteinExistence type="predicted"/>